<organism evidence="2 3">
    <name type="scientific">Corynebacterium phoceense</name>
    <dbReference type="NCBI Taxonomy" id="1686286"/>
    <lineage>
        <taxon>Bacteria</taxon>
        <taxon>Bacillati</taxon>
        <taxon>Actinomycetota</taxon>
        <taxon>Actinomycetes</taxon>
        <taxon>Mycobacteriales</taxon>
        <taxon>Corynebacteriaceae</taxon>
        <taxon>Corynebacterium</taxon>
    </lineage>
</organism>
<feature type="transmembrane region" description="Helical" evidence="1">
    <location>
        <begin position="114"/>
        <end position="133"/>
    </location>
</feature>
<feature type="transmembrane region" description="Helical" evidence="1">
    <location>
        <begin position="40"/>
        <end position="60"/>
    </location>
</feature>
<dbReference type="Proteomes" id="UP000318080">
    <property type="component" value="Unassembled WGS sequence"/>
</dbReference>
<proteinExistence type="predicted"/>
<name>A0A540RA92_9CORY</name>
<dbReference type="AlphaFoldDB" id="A0A540RA92"/>
<comment type="caution">
    <text evidence="2">The sequence shown here is derived from an EMBL/GenBank/DDBJ whole genome shotgun (WGS) entry which is preliminary data.</text>
</comment>
<keyword evidence="1" id="KW-1133">Transmembrane helix</keyword>
<sequence length="157" mass="16510">MAFSAAGAVWGHFRPVLTGHEVDGGGYAVETLADIEFGSFVWFVLLTGLGGVLLALGAYLRGARQRGLGMLLWVGVAALASAVAFYYAGSLTATHLPSEPGETVQWTPPMQPDIGWAAAPFMAMFAYWSAAFISADVDWEDDAPDAPGEVSAEPSEP</sequence>
<evidence type="ECO:0000313" key="2">
    <source>
        <dbReference type="EMBL" id="TQE44643.1"/>
    </source>
</evidence>
<gene>
    <name evidence="2" type="ORF">EJK80_00720</name>
</gene>
<accession>A0A540RA92</accession>
<dbReference type="RefSeq" id="WP_141628455.1">
    <property type="nucleotide sequence ID" value="NZ_VHIR01000001.1"/>
</dbReference>
<evidence type="ECO:0008006" key="4">
    <source>
        <dbReference type="Google" id="ProtNLM"/>
    </source>
</evidence>
<dbReference type="STRING" id="1686286.GCA_900092335_02231"/>
<keyword evidence="1" id="KW-0472">Membrane</keyword>
<reference evidence="2 3" key="1">
    <citation type="submission" date="2019-06" db="EMBL/GenBank/DDBJ databases">
        <title>Draft genome of C. phoceense Strain 272.</title>
        <authorList>
            <person name="Pacheco L.G.C."/>
            <person name="Barberis C.M."/>
            <person name="Almuzara M.N."/>
            <person name="Traglia G.M."/>
            <person name="Santos C.S."/>
            <person name="Rocha D.J.P.G."/>
            <person name="Aguiar E.R.G.R."/>
            <person name="Vay C.A."/>
        </authorList>
    </citation>
    <scope>NUCLEOTIDE SEQUENCE [LARGE SCALE GENOMIC DNA]</scope>
    <source>
        <strain evidence="2 3">272</strain>
    </source>
</reference>
<keyword evidence="3" id="KW-1185">Reference proteome</keyword>
<evidence type="ECO:0000256" key="1">
    <source>
        <dbReference type="SAM" id="Phobius"/>
    </source>
</evidence>
<feature type="transmembrane region" description="Helical" evidence="1">
    <location>
        <begin position="67"/>
        <end position="88"/>
    </location>
</feature>
<dbReference type="EMBL" id="VHIR01000001">
    <property type="protein sequence ID" value="TQE44643.1"/>
    <property type="molecule type" value="Genomic_DNA"/>
</dbReference>
<evidence type="ECO:0000313" key="3">
    <source>
        <dbReference type="Proteomes" id="UP000318080"/>
    </source>
</evidence>
<protein>
    <recommendedName>
        <fullName evidence="4">DUF2567 domain-containing protein</fullName>
    </recommendedName>
</protein>
<keyword evidence="1" id="KW-0812">Transmembrane</keyword>